<evidence type="ECO:0000313" key="2">
    <source>
        <dbReference type="EMBL" id="SUZ54069.1"/>
    </source>
</evidence>
<proteinExistence type="predicted"/>
<protein>
    <submittedName>
        <fullName evidence="2">Uncharacterized protein</fullName>
    </submittedName>
</protein>
<organism evidence="2">
    <name type="scientific">marine metagenome</name>
    <dbReference type="NCBI Taxonomy" id="408172"/>
    <lineage>
        <taxon>unclassified sequences</taxon>
        <taxon>metagenomes</taxon>
        <taxon>ecological metagenomes</taxon>
    </lineage>
</organism>
<evidence type="ECO:0000256" key="1">
    <source>
        <dbReference type="SAM" id="MobiDB-lite"/>
    </source>
</evidence>
<dbReference type="AlphaFoldDB" id="A0A381NI47"/>
<sequence>MQEAKEEMGACDTNREIEMPMQPAADTEPCVGA</sequence>
<accession>A0A381NI47</accession>
<reference evidence="2" key="1">
    <citation type="submission" date="2018-05" db="EMBL/GenBank/DDBJ databases">
        <authorList>
            <person name="Lanie J.A."/>
            <person name="Ng W.-L."/>
            <person name="Kazmierczak K.M."/>
            <person name="Andrzejewski T.M."/>
            <person name="Davidsen T.M."/>
            <person name="Wayne K.J."/>
            <person name="Tettelin H."/>
            <person name="Glass J.I."/>
            <person name="Rusch D."/>
            <person name="Podicherti R."/>
            <person name="Tsui H.-C.T."/>
            <person name="Winkler M.E."/>
        </authorList>
    </citation>
    <scope>NUCLEOTIDE SEQUENCE</scope>
</reference>
<feature type="compositionally biased region" description="Basic and acidic residues" evidence="1">
    <location>
        <begin position="1"/>
        <end position="18"/>
    </location>
</feature>
<gene>
    <name evidence="2" type="ORF">METZ01_LOCUS6923</name>
</gene>
<feature type="region of interest" description="Disordered" evidence="1">
    <location>
        <begin position="1"/>
        <end position="33"/>
    </location>
</feature>
<dbReference type="EMBL" id="UINC01000366">
    <property type="protein sequence ID" value="SUZ54069.1"/>
    <property type="molecule type" value="Genomic_DNA"/>
</dbReference>
<name>A0A381NI47_9ZZZZ</name>